<evidence type="ECO:0000313" key="8">
    <source>
        <dbReference type="EMBL" id="SFB91400.1"/>
    </source>
</evidence>
<dbReference type="PROSITE" id="PS51257">
    <property type="entry name" value="PROKAR_LIPOPROTEIN"/>
    <property type="match status" value="1"/>
</dbReference>
<accession>A0A1I1F2L1</accession>
<reference evidence="9" key="1">
    <citation type="submission" date="2016-10" db="EMBL/GenBank/DDBJ databases">
        <authorList>
            <person name="Varghese N."/>
            <person name="Submissions S."/>
        </authorList>
    </citation>
    <scope>NUCLEOTIDE SEQUENCE [LARGE SCALE GENOMIC DNA]</scope>
    <source>
        <strain evidence="9">ATCC 43811</strain>
    </source>
</reference>
<evidence type="ECO:0000256" key="3">
    <source>
        <dbReference type="ARBA" id="ARBA00011529"/>
    </source>
</evidence>
<dbReference type="CDD" id="cd13565">
    <property type="entry name" value="PBP2_PstS"/>
    <property type="match status" value="1"/>
</dbReference>
<protein>
    <recommendedName>
        <fullName evidence="6">Phosphate-binding protein</fullName>
    </recommendedName>
</protein>
<dbReference type="Pfam" id="PF12849">
    <property type="entry name" value="PBP_like_2"/>
    <property type="match status" value="1"/>
</dbReference>
<keyword evidence="5 6" id="KW-0592">Phosphate transport</keyword>
<evidence type="ECO:0000256" key="5">
    <source>
        <dbReference type="ARBA" id="ARBA00022592"/>
    </source>
</evidence>
<evidence type="ECO:0000256" key="2">
    <source>
        <dbReference type="ARBA" id="ARBA00008725"/>
    </source>
</evidence>
<comment type="function">
    <text evidence="1">Part of the ABC transporter complex PstSACB involved in phosphate import.</text>
</comment>
<dbReference type="InterPro" id="IPR005673">
    <property type="entry name" value="ABC_phos-bd_PstS"/>
</dbReference>
<dbReference type="EMBL" id="FOKY01000020">
    <property type="protein sequence ID" value="SFB91400.1"/>
    <property type="molecule type" value="Genomic_DNA"/>
</dbReference>
<dbReference type="InterPro" id="IPR050962">
    <property type="entry name" value="Phosphate-bind_PstS"/>
</dbReference>
<comment type="subunit">
    <text evidence="3">The complex is composed of two ATP-binding proteins (PstB), two transmembrane proteins (PstC and PstA) and a solute-binding protein (PstS).</text>
</comment>
<keyword evidence="9" id="KW-1185">Reference proteome</keyword>
<comment type="similarity">
    <text evidence="2 6">Belongs to the PstS family.</text>
</comment>
<evidence type="ECO:0000313" key="9">
    <source>
        <dbReference type="Proteomes" id="UP000240042"/>
    </source>
</evidence>
<evidence type="ECO:0000256" key="1">
    <source>
        <dbReference type="ARBA" id="ARBA00002841"/>
    </source>
</evidence>
<dbReference type="InterPro" id="IPR024370">
    <property type="entry name" value="PBP_domain"/>
</dbReference>
<dbReference type="GO" id="GO:0043190">
    <property type="term" value="C:ATP-binding cassette (ABC) transporter complex"/>
    <property type="evidence" value="ECO:0007669"/>
    <property type="project" value="InterPro"/>
</dbReference>
<dbReference type="PANTHER" id="PTHR42996:SF1">
    <property type="entry name" value="PHOSPHATE-BINDING PROTEIN PSTS"/>
    <property type="match status" value="1"/>
</dbReference>
<gene>
    <name evidence="8" type="ORF">SAMN02745150_01294</name>
</gene>
<dbReference type="Proteomes" id="UP000240042">
    <property type="component" value="Unassembled WGS sequence"/>
</dbReference>
<evidence type="ECO:0000259" key="7">
    <source>
        <dbReference type="Pfam" id="PF12849"/>
    </source>
</evidence>
<sequence length="369" mass="41141">MKKWMIISILFITGCGAPERPKTNTSVLEGTGASFPLPLYDLLFRSYTKKTGQKIHYDIQNSDIGVQAIIAGTVDFGTSDVPMTDEEIRSSEAEILHIPIAAAGVNFTYNIPEPGFGMLDDPVYLTPEIIYKIYAGQITKWNDPQIVSLNQQVAEDKTRTFPNIEIIPIYRHGKSGTTYLFSQFMAKASSNWKKRFSISKEIAFPKGIGQTNSLDVMKSIISTPGSFGYTTMIYAFQNGFPVARIRNALGTYVRGCNFRSKEAMKVSKTNIDNRVDITYPNEGKEAAVAASLMYVLVRKEQNYNNRSKEQAQALVDLLAWTLSPEAQKQFDSILFASLTPKFRSAAQATLKKITYNNEPLTPTIDISSK</sequence>
<dbReference type="OrthoDB" id="9790048at2"/>
<dbReference type="PIRSF" id="PIRSF002756">
    <property type="entry name" value="PstS"/>
    <property type="match status" value="1"/>
</dbReference>
<proteinExistence type="inferred from homology"/>
<keyword evidence="4 6" id="KW-0813">Transport</keyword>
<organism evidence="8 9">
    <name type="scientific">Brevinema andersonii</name>
    <dbReference type="NCBI Taxonomy" id="34097"/>
    <lineage>
        <taxon>Bacteria</taxon>
        <taxon>Pseudomonadati</taxon>
        <taxon>Spirochaetota</taxon>
        <taxon>Spirochaetia</taxon>
        <taxon>Brevinematales</taxon>
        <taxon>Brevinemataceae</taxon>
        <taxon>Brevinema</taxon>
    </lineage>
</organism>
<dbReference type="GO" id="GO:0042301">
    <property type="term" value="F:phosphate ion binding"/>
    <property type="evidence" value="ECO:0007669"/>
    <property type="project" value="InterPro"/>
</dbReference>
<dbReference type="PANTHER" id="PTHR42996">
    <property type="entry name" value="PHOSPHATE-BINDING PROTEIN PSTS"/>
    <property type="match status" value="1"/>
</dbReference>
<dbReference type="Gene3D" id="3.40.190.10">
    <property type="entry name" value="Periplasmic binding protein-like II"/>
    <property type="match status" value="2"/>
</dbReference>
<dbReference type="GO" id="GO:0035435">
    <property type="term" value="P:phosphate ion transmembrane transport"/>
    <property type="evidence" value="ECO:0007669"/>
    <property type="project" value="InterPro"/>
</dbReference>
<name>A0A1I1F2L1_BREAD</name>
<feature type="domain" description="PBP" evidence="7">
    <location>
        <begin position="23"/>
        <end position="324"/>
    </location>
</feature>
<evidence type="ECO:0000256" key="6">
    <source>
        <dbReference type="PIRNR" id="PIRNR002756"/>
    </source>
</evidence>
<dbReference type="RefSeq" id="WP_092319841.1">
    <property type="nucleotide sequence ID" value="NZ_FOKY01000020.1"/>
</dbReference>
<dbReference type="AlphaFoldDB" id="A0A1I1F2L1"/>
<dbReference type="STRING" id="34097.SAMN02745150_01294"/>
<dbReference type="SUPFAM" id="SSF53850">
    <property type="entry name" value="Periplasmic binding protein-like II"/>
    <property type="match status" value="1"/>
</dbReference>
<evidence type="ECO:0000256" key="4">
    <source>
        <dbReference type="ARBA" id="ARBA00022448"/>
    </source>
</evidence>